<gene>
    <name evidence="2" type="ORF">OXX778_LOCUS13290</name>
</gene>
<dbReference type="AlphaFoldDB" id="A0A814CAU8"/>
<proteinExistence type="predicted"/>
<reference evidence="2" key="1">
    <citation type="submission" date="2021-02" db="EMBL/GenBank/DDBJ databases">
        <authorList>
            <person name="Nowell W R."/>
        </authorList>
    </citation>
    <scope>NUCLEOTIDE SEQUENCE</scope>
    <source>
        <strain evidence="2">Ploen Becks lab</strain>
    </source>
</reference>
<dbReference type="EMBL" id="CAJNOC010002528">
    <property type="protein sequence ID" value="CAF0938347.1"/>
    <property type="molecule type" value="Genomic_DNA"/>
</dbReference>
<evidence type="ECO:0000256" key="1">
    <source>
        <dbReference type="SAM" id="MobiDB-lite"/>
    </source>
</evidence>
<accession>A0A814CAU8</accession>
<sequence length="160" mass="18714">MQCIAVQGVDEPSEFHSEFRKKYQDRIIPFDKIVDIRCENDDFNEVNDAYNSDDAQSSDDYSESENGGDFGEFSVLESQFYEYDTESKSEHQSFTNLEQETVESTNIMSISSNSKNELEYENKNLVTSFKRIIETGYSRNLKKFQKTNEIQLINIRQTLY</sequence>
<feature type="region of interest" description="Disordered" evidence="1">
    <location>
        <begin position="47"/>
        <end position="71"/>
    </location>
</feature>
<dbReference type="Proteomes" id="UP000663879">
    <property type="component" value="Unassembled WGS sequence"/>
</dbReference>
<keyword evidence="3" id="KW-1185">Reference proteome</keyword>
<evidence type="ECO:0000313" key="3">
    <source>
        <dbReference type="Proteomes" id="UP000663879"/>
    </source>
</evidence>
<comment type="caution">
    <text evidence="2">The sequence shown here is derived from an EMBL/GenBank/DDBJ whole genome shotgun (WGS) entry which is preliminary data.</text>
</comment>
<protein>
    <submittedName>
        <fullName evidence="2">Uncharacterized protein</fullName>
    </submittedName>
</protein>
<name>A0A814CAU8_9BILA</name>
<organism evidence="2 3">
    <name type="scientific">Brachionus calyciflorus</name>
    <dbReference type="NCBI Taxonomy" id="104777"/>
    <lineage>
        <taxon>Eukaryota</taxon>
        <taxon>Metazoa</taxon>
        <taxon>Spiralia</taxon>
        <taxon>Gnathifera</taxon>
        <taxon>Rotifera</taxon>
        <taxon>Eurotatoria</taxon>
        <taxon>Monogononta</taxon>
        <taxon>Pseudotrocha</taxon>
        <taxon>Ploima</taxon>
        <taxon>Brachionidae</taxon>
        <taxon>Brachionus</taxon>
    </lineage>
</organism>
<evidence type="ECO:0000313" key="2">
    <source>
        <dbReference type="EMBL" id="CAF0938347.1"/>
    </source>
</evidence>